<gene>
    <name evidence="1" type="ORF">MNOR_LOCUS9308</name>
</gene>
<comment type="caution">
    <text evidence="1">The sequence shown here is derived from an EMBL/GenBank/DDBJ whole genome shotgun (WGS) entry which is preliminary data.</text>
</comment>
<dbReference type="AlphaFoldDB" id="A0AAV2Q900"/>
<proteinExistence type="predicted"/>
<protein>
    <submittedName>
        <fullName evidence="1">Uncharacterized protein</fullName>
    </submittedName>
</protein>
<reference evidence="1 2" key="1">
    <citation type="submission" date="2024-05" db="EMBL/GenBank/DDBJ databases">
        <authorList>
            <person name="Wallberg A."/>
        </authorList>
    </citation>
    <scope>NUCLEOTIDE SEQUENCE [LARGE SCALE GENOMIC DNA]</scope>
</reference>
<evidence type="ECO:0000313" key="1">
    <source>
        <dbReference type="EMBL" id="CAL4073821.1"/>
    </source>
</evidence>
<dbReference type="Proteomes" id="UP001497623">
    <property type="component" value="Unassembled WGS sequence"/>
</dbReference>
<accession>A0AAV2Q900</accession>
<name>A0AAV2Q900_MEGNR</name>
<feature type="non-terminal residue" evidence="1">
    <location>
        <position position="1"/>
    </location>
</feature>
<dbReference type="EMBL" id="CAXKWB010004484">
    <property type="protein sequence ID" value="CAL4073821.1"/>
    <property type="molecule type" value="Genomic_DNA"/>
</dbReference>
<organism evidence="1 2">
    <name type="scientific">Meganyctiphanes norvegica</name>
    <name type="common">Northern krill</name>
    <name type="synonym">Thysanopoda norvegica</name>
    <dbReference type="NCBI Taxonomy" id="48144"/>
    <lineage>
        <taxon>Eukaryota</taxon>
        <taxon>Metazoa</taxon>
        <taxon>Ecdysozoa</taxon>
        <taxon>Arthropoda</taxon>
        <taxon>Crustacea</taxon>
        <taxon>Multicrustacea</taxon>
        <taxon>Malacostraca</taxon>
        <taxon>Eumalacostraca</taxon>
        <taxon>Eucarida</taxon>
        <taxon>Euphausiacea</taxon>
        <taxon>Euphausiidae</taxon>
        <taxon>Meganyctiphanes</taxon>
    </lineage>
</organism>
<keyword evidence="2" id="KW-1185">Reference proteome</keyword>
<feature type="non-terminal residue" evidence="1">
    <location>
        <position position="198"/>
    </location>
</feature>
<evidence type="ECO:0000313" key="2">
    <source>
        <dbReference type="Proteomes" id="UP001497623"/>
    </source>
</evidence>
<sequence length="198" mass="22619">NKSFNIDADYRELSLVNKSFNIDADYEELNPVNKSFNIDAVYGKFGLVNKRHTSDTNSAITEEPIQVKFSTNDPHMGISNLGGEYIDGYKSHSADLRDKMNMNNKNIEINEYNINKNRKAIQNTKYLHNSTEEKRKDMDDNSNKDIISLSQASSKPTALVRDAPSSYVKEEYSDYQTPSWHLNVENITDVVIIAKEKN</sequence>